<name>A0A7W7ZDA2_9BACT</name>
<dbReference type="Proteomes" id="UP000540989">
    <property type="component" value="Unassembled WGS sequence"/>
</dbReference>
<accession>A0A7W7ZDA2</accession>
<evidence type="ECO:0000313" key="2">
    <source>
        <dbReference type="Proteomes" id="UP000540989"/>
    </source>
</evidence>
<organism evidence="1 2">
    <name type="scientific">Granulicella aggregans</name>
    <dbReference type="NCBI Taxonomy" id="474949"/>
    <lineage>
        <taxon>Bacteria</taxon>
        <taxon>Pseudomonadati</taxon>
        <taxon>Acidobacteriota</taxon>
        <taxon>Terriglobia</taxon>
        <taxon>Terriglobales</taxon>
        <taxon>Acidobacteriaceae</taxon>
        <taxon>Granulicella</taxon>
    </lineage>
</organism>
<reference evidence="1 2" key="1">
    <citation type="submission" date="2020-08" db="EMBL/GenBank/DDBJ databases">
        <title>Genomic Encyclopedia of Type Strains, Phase IV (KMG-V): Genome sequencing to study the core and pangenomes of soil and plant-associated prokaryotes.</title>
        <authorList>
            <person name="Whitman W."/>
        </authorList>
    </citation>
    <scope>NUCLEOTIDE SEQUENCE [LARGE SCALE GENOMIC DNA]</scope>
    <source>
        <strain evidence="1 2">M8UP14</strain>
    </source>
</reference>
<keyword evidence="2" id="KW-1185">Reference proteome</keyword>
<gene>
    <name evidence="1" type="ORF">HDF16_002170</name>
</gene>
<comment type="caution">
    <text evidence="1">The sequence shown here is derived from an EMBL/GenBank/DDBJ whole genome shotgun (WGS) entry which is preliminary data.</text>
</comment>
<proteinExistence type="predicted"/>
<dbReference type="AlphaFoldDB" id="A0A7W7ZDA2"/>
<dbReference type="InterPro" id="IPR023286">
    <property type="entry name" value="ABATE_dom_sf"/>
</dbReference>
<dbReference type="SUPFAM" id="SSF160904">
    <property type="entry name" value="Jann2411-like"/>
    <property type="match status" value="1"/>
</dbReference>
<protein>
    <recommendedName>
        <fullName evidence="3">CGNR zinc finger domain-containing protein</fullName>
    </recommendedName>
</protein>
<evidence type="ECO:0000313" key="1">
    <source>
        <dbReference type="EMBL" id="MBB5057464.1"/>
    </source>
</evidence>
<sequence>MDTIAFLRIDQDADGYEKVLFHIQDDATVSHMQMNVEICANLETRPRWIVQVDQAGSEPAFVFAPDTDLFYRDPGDDRPLPPLRQHHDIFEVSHAFCRAHSVEECMAFLRKYGPLDTQDIAKMPTRPLPLSRFQTVRKDHEAWLLGEFEPVFSGSAGNAMTAAAFIKTMRQIEIPPMHLSLNGGLEGRLVCKNVQAAINAAAFISRAEGYEWKRCGWENCDAPFRVKGKRTTYCSPKCAQRQAAQSYSDRKG</sequence>
<dbReference type="RefSeq" id="WP_184216414.1">
    <property type="nucleotide sequence ID" value="NZ_JACHIP010000003.1"/>
</dbReference>
<evidence type="ECO:0008006" key="3">
    <source>
        <dbReference type="Google" id="ProtNLM"/>
    </source>
</evidence>
<dbReference type="EMBL" id="JACHIP010000003">
    <property type="protein sequence ID" value="MBB5057464.1"/>
    <property type="molecule type" value="Genomic_DNA"/>
</dbReference>